<name>A0A7Y0FW38_9HYPH</name>
<dbReference type="InterPro" id="IPR021946">
    <property type="entry name" value="DUF3563"/>
</dbReference>
<sequence length="50" mass="5959">MFKPLRNIARALRVPTAAEREMAYLNGARDMVDLEFRQREIERGMFRKGF</sequence>
<dbReference type="Proteomes" id="UP000541470">
    <property type="component" value="Unassembled WGS sequence"/>
</dbReference>
<comment type="caution">
    <text evidence="1">The sequence shown here is derived from an EMBL/GenBank/DDBJ whole genome shotgun (WGS) entry which is preliminary data.</text>
</comment>
<dbReference type="Pfam" id="PF12086">
    <property type="entry name" value="DUF3563"/>
    <property type="match status" value="1"/>
</dbReference>
<organism evidence="1 2">
    <name type="scientific">Rhizobium terricola</name>
    <dbReference type="NCBI Taxonomy" id="2728849"/>
    <lineage>
        <taxon>Bacteria</taxon>
        <taxon>Pseudomonadati</taxon>
        <taxon>Pseudomonadota</taxon>
        <taxon>Alphaproteobacteria</taxon>
        <taxon>Hyphomicrobiales</taxon>
        <taxon>Rhizobiaceae</taxon>
        <taxon>Rhizobium/Agrobacterium group</taxon>
        <taxon>Rhizobium</taxon>
    </lineage>
</organism>
<evidence type="ECO:0000313" key="1">
    <source>
        <dbReference type="EMBL" id="NML74264.1"/>
    </source>
</evidence>
<reference evidence="1 2" key="1">
    <citation type="submission" date="2020-04" db="EMBL/GenBank/DDBJ databases">
        <title>Rhizobium sp. S-51 isolated from soil.</title>
        <authorList>
            <person name="Dahal R.H."/>
        </authorList>
    </citation>
    <scope>NUCLEOTIDE SEQUENCE [LARGE SCALE GENOMIC DNA]</scope>
    <source>
        <strain evidence="1 2">S-51</strain>
    </source>
</reference>
<accession>A0A7Y0FW38</accession>
<protein>
    <submittedName>
        <fullName evidence="1">DUF3563 family protein</fullName>
    </submittedName>
</protein>
<gene>
    <name evidence="1" type="ORF">HHL25_09040</name>
</gene>
<dbReference type="AlphaFoldDB" id="A0A7Y0FW38"/>
<dbReference type="EMBL" id="JABBGK010000001">
    <property type="protein sequence ID" value="NML74264.1"/>
    <property type="molecule type" value="Genomic_DNA"/>
</dbReference>
<dbReference type="RefSeq" id="WP_169589251.1">
    <property type="nucleotide sequence ID" value="NZ_JABBGK010000001.1"/>
</dbReference>
<proteinExistence type="predicted"/>
<keyword evidence="2" id="KW-1185">Reference proteome</keyword>
<evidence type="ECO:0000313" key="2">
    <source>
        <dbReference type="Proteomes" id="UP000541470"/>
    </source>
</evidence>